<name>A0A917ZTL5_9ACTN</name>
<reference evidence="1" key="1">
    <citation type="journal article" date="2014" name="Int. J. Syst. Evol. Microbiol.">
        <title>Complete genome sequence of Corynebacterium casei LMG S-19264T (=DSM 44701T), isolated from a smear-ripened cheese.</title>
        <authorList>
            <consortium name="US DOE Joint Genome Institute (JGI-PGF)"/>
            <person name="Walter F."/>
            <person name="Albersmeier A."/>
            <person name="Kalinowski J."/>
            <person name="Ruckert C."/>
        </authorList>
    </citation>
    <scope>NUCLEOTIDE SEQUENCE</scope>
    <source>
        <strain evidence="1">CGMCC 4.7201</strain>
    </source>
</reference>
<dbReference type="Gene3D" id="1.10.10.10">
    <property type="entry name" value="Winged helix-like DNA-binding domain superfamily/Winged helix DNA-binding domain"/>
    <property type="match status" value="1"/>
</dbReference>
<dbReference type="InterPro" id="IPR051011">
    <property type="entry name" value="Metal_resp_trans_reg"/>
</dbReference>
<comment type="caution">
    <text evidence="1">The sequence shown here is derived from an EMBL/GenBank/DDBJ whole genome shotgun (WGS) entry which is preliminary data.</text>
</comment>
<dbReference type="PANTHER" id="PTHR43132">
    <property type="entry name" value="ARSENICAL RESISTANCE OPERON REPRESSOR ARSR-RELATED"/>
    <property type="match status" value="1"/>
</dbReference>
<protein>
    <recommendedName>
        <fullName evidence="3">Transcriptional regulator</fullName>
    </recommendedName>
</protein>
<dbReference type="EMBL" id="BMMS01000019">
    <property type="protein sequence ID" value="GGO92839.1"/>
    <property type="molecule type" value="Genomic_DNA"/>
</dbReference>
<gene>
    <name evidence="1" type="ORF">GCM10012280_43930</name>
</gene>
<reference evidence="1" key="2">
    <citation type="submission" date="2020-09" db="EMBL/GenBank/DDBJ databases">
        <authorList>
            <person name="Sun Q."/>
            <person name="Zhou Y."/>
        </authorList>
    </citation>
    <scope>NUCLEOTIDE SEQUENCE</scope>
    <source>
        <strain evidence="1">CGMCC 4.7201</strain>
    </source>
</reference>
<dbReference type="SUPFAM" id="SSF46785">
    <property type="entry name" value="Winged helix' DNA-binding domain"/>
    <property type="match status" value="1"/>
</dbReference>
<evidence type="ECO:0008006" key="3">
    <source>
        <dbReference type="Google" id="ProtNLM"/>
    </source>
</evidence>
<evidence type="ECO:0000313" key="1">
    <source>
        <dbReference type="EMBL" id="GGO92839.1"/>
    </source>
</evidence>
<dbReference type="InterPro" id="IPR036390">
    <property type="entry name" value="WH_DNA-bd_sf"/>
</dbReference>
<organism evidence="1 2">
    <name type="scientific">Wenjunlia tyrosinilytica</name>
    <dbReference type="NCBI Taxonomy" id="1544741"/>
    <lineage>
        <taxon>Bacteria</taxon>
        <taxon>Bacillati</taxon>
        <taxon>Actinomycetota</taxon>
        <taxon>Actinomycetes</taxon>
        <taxon>Kitasatosporales</taxon>
        <taxon>Streptomycetaceae</taxon>
        <taxon>Wenjunlia</taxon>
    </lineage>
</organism>
<dbReference type="InterPro" id="IPR011991">
    <property type="entry name" value="ArsR-like_HTH"/>
</dbReference>
<dbReference type="CDD" id="cd00090">
    <property type="entry name" value="HTH_ARSR"/>
    <property type="match status" value="1"/>
</dbReference>
<keyword evidence="2" id="KW-1185">Reference proteome</keyword>
<evidence type="ECO:0000313" key="2">
    <source>
        <dbReference type="Proteomes" id="UP000641932"/>
    </source>
</evidence>
<accession>A0A917ZTL5</accession>
<dbReference type="PANTHER" id="PTHR43132:SF8">
    <property type="entry name" value="HTH-TYPE TRANSCRIPTIONAL REGULATOR KMTR"/>
    <property type="match status" value="1"/>
</dbReference>
<sequence>MGCRVLLIAFTTQDLAKVSFRGFDPWTEAVLSIRVLRDSGRAGAFGEWRRTTAGEIAGRGLGPELHVLAKGAPQPPDDGPLREALDCYRAFAIEPYRRRIAAVIEAELQARAKLLMQSGHAMALDGLGSHTRWSGSVLEARSAEPGEVRLGGGGLVLQPSFFCPPEHVLLTGPQERPVLVYPVRQSAGAPDDLAEDDAPRYDLGALLGVTRATALEAISDRCSTTELARRLHTSLATASQHAAVLRETGLVATSRCGRKVEHTLTPLGERLLITAAGAAGG</sequence>
<dbReference type="InterPro" id="IPR036388">
    <property type="entry name" value="WH-like_DNA-bd_sf"/>
</dbReference>
<proteinExistence type="predicted"/>
<dbReference type="AlphaFoldDB" id="A0A917ZTL5"/>
<dbReference type="Proteomes" id="UP000641932">
    <property type="component" value="Unassembled WGS sequence"/>
</dbReference>